<evidence type="ECO:0000256" key="2">
    <source>
        <dbReference type="ARBA" id="ARBA00022448"/>
    </source>
</evidence>
<keyword evidence="5 8" id="KW-1133">Transmembrane helix</keyword>
<dbReference type="OrthoDB" id="21828at2"/>
<evidence type="ECO:0000256" key="3">
    <source>
        <dbReference type="ARBA" id="ARBA00022475"/>
    </source>
</evidence>
<dbReference type="GO" id="GO:0022857">
    <property type="term" value="F:transmembrane transporter activity"/>
    <property type="evidence" value="ECO:0007669"/>
    <property type="project" value="InterPro"/>
</dbReference>
<keyword evidence="2" id="KW-0813">Transport</keyword>
<evidence type="ECO:0000256" key="4">
    <source>
        <dbReference type="ARBA" id="ARBA00022692"/>
    </source>
</evidence>
<comment type="subcellular location">
    <subcellularLocation>
        <location evidence="1 7">Cell membrane</location>
        <topology evidence="1 7">Multi-pass membrane protein</topology>
    </subcellularLocation>
</comment>
<dbReference type="InterPro" id="IPR037185">
    <property type="entry name" value="EmrE-like"/>
</dbReference>
<evidence type="ECO:0000256" key="1">
    <source>
        <dbReference type="ARBA" id="ARBA00004651"/>
    </source>
</evidence>
<proteinExistence type="inferred from homology"/>
<name>A0A4Y6URN0_SACBS</name>
<evidence type="ECO:0000256" key="5">
    <source>
        <dbReference type="ARBA" id="ARBA00022989"/>
    </source>
</evidence>
<dbReference type="KEGG" id="saca:FFV09_05155"/>
<evidence type="ECO:0000313" key="10">
    <source>
        <dbReference type="Proteomes" id="UP000316968"/>
    </source>
</evidence>
<keyword evidence="6 8" id="KW-0472">Membrane</keyword>
<evidence type="ECO:0000256" key="6">
    <source>
        <dbReference type="ARBA" id="ARBA00023136"/>
    </source>
</evidence>
<evidence type="ECO:0000313" key="9">
    <source>
        <dbReference type="EMBL" id="QDH20303.1"/>
    </source>
</evidence>
<dbReference type="InterPro" id="IPR000390">
    <property type="entry name" value="Small_drug/metabolite_transptr"/>
</dbReference>
<evidence type="ECO:0000256" key="8">
    <source>
        <dbReference type="SAM" id="Phobius"/>
    </source>
</evidence>
<protein>
    <submittedName>
        <fullName evidence="9">Multidrug efflux SMR transporter</fullName>
    </submittedName>
</protein>
<feature type="transmembrane region" description="Helical" evidence="8">
    <location>
        <begin position="37"/>
        <end position="56"/>
    </location>
</feature>
<keyword evidence="4 7" id="KW-0812">Transmembrane</keyword>
<sequence length="111" mass="12078">MSPNVSLGWTLLACAIALELSGTLLMKMSDGFTRPWPSVFMFVCYGVSFTLLNFSVRHIPLGVAYAIWSGVGITLIGVAGHYFFGERLKAASLVWMGFILVGIVGLKWSES</sequence>
<dbReference type="Proteomes" id="UP000316968">
    <property type="component" value="Chromosome"/>
</dbReference>
<dbReference type="InterPro" id="IPR045324">
    <property type="entry name" value="Small_multidrug_res"/>
</dbReference>
<evidence type="ECO:0000256" key="7">
    <source>
        <dbReference type="RuleBase" id="RU003942"/>
    </source>
</evidence>
<dbReference type="FunFam" id="1.10.3730.20:FF:000001">
    <property type="entry name" value="Quaternary ammonium compound resistance transporter SugE"/>
    <property type="match status" value="1"/>
</dbReference>
<dbReference type="RefSeq" id="WP_141446704.1">
    <property type="nucleotide sequence ID" value="NZ_CBCSAZ010000006.1"/>
</dbReference>
<organism evidence="9 10">
    <name type="scientific">Saccharibacillus brassicae</name>
    <dbReference type="NCBI Taxonomy" id="2583377"/>
    <lineage>
        <taxon>Bacteria</taxon>
        <taxon>Bacillati</taxon>
        <taxon>Bacillota</taxon>
        <taxon>Bacilli</taxon>
        <taxon>Bacillales</taxon>
        <taxon>Paenibacillaceae</taxon>
        <taxon>Saccharibacillus</taxon>
    </lineage>
</organism>
<dbReference type="PANTHER" id="PTHR30561:SF1">
    <property type="entry name" value="MULTIDRUG TRANSPORTER EMRE"/>
    <property type="match status" value="1"/>
</dbReference>
<feature type="transmembrane region" description="Helical" evidence="8">
    <location>
        <begin position="63"/>
        <end position="84"/>
    </location>
</feature>
<dbReference type="GO" id="GO:0005886">
    <property type="term" value="C:plasma membrane"/>
    <property type="evidence" value="ECO:0007669"/>
    <property type="project" value="UniProtKB-SubCell"/>
</dbReference>
<keyword evidence="10" id="KW-1185">Reference proteome</keyword>
<gene>
    <name evidence="9" type="ORF">FFV09_05155</name>
</gene>
<feature type="transmembrane region" description="Helical" evidence="8">
    <location>
        <begin position="90"/>
        <end position="108"/>
    </location>
</feature>
<reference evidence="9 10" key="1">
    <citation type="submission" date="2019-06" db="EMBL/GenBank/DDBJ databases">
        <title>Saccharibacillus brassicae sp. nov., an endophytic bacterium isolated from Chinese cabbage seeds (Brassica pekinensis).</title>
        <authorList>
            <person name="Jiang L."/>
            <person name="Lee J."/>
            <person name="Kim S.W."/>
        </authorList>
    </citation>
    <scope>NUCLEOTIDE SEQUENCE [LARGE SCALE GENOMIC DNA]</scope>
    <source>
        <strain evidence="10">KCTC 43072 / ATSA2</strain>
    </source>
</reference>
<dbReference type="EMBL" id="CP041217">
    <property type="protein sequence ID" value="QDH20303.1"/>
    <property type="molecule type" value="Genomic_DNA"/>
</dbReference>
<dbReference type="SUPFAM" id="SSF103481">
    <property type="entry name" value="Multidrug resistance efflux transporter EmrE"/>
    <property type="match status" value="1"/>
</dbReference>
<dbReference type="PANTHER" id="PTHR30561">
    <property type="entry name" value="SMR FAMILY PROTON-DEPENDENT DRUG EFFLUX TRANSPORTER SUGE"/>
    <property type="match status" value="1"/>
</dbReference>
<keyword evidence="3" id="KW-1003">Cell membrane</keyword>
<accession>A0A4Y6URN0</accession>
<dbReference type="Gene3D" id="1.10.3730.20">
    <property type="match status" value="1"/>
</dbReference>
<comment type="similarity">
    <text evidence="7">Belongs to the drug/metabolite transporter (DMT) superfamily. Small multidrug resistance (SMR) (TC 2.A.7.1) family.</text>
</comment>
<dbReference type="AlphaFoldDB" id="A0A4Y6URN0"/>
<dbReference type="Pfam" id="PF00893">
    <property type="entry name" value="Multi_Drug_Res"/>
    <property type="match status" value="1"/>
</dbReference>